<evidence type="ECO:0000256" key="4">
    <source>
        <dbReference type="ARBA" id="ARBA00023239"/>
    </source>
</evidence>
<comment type="similarity">
    <text evidence="2">Belongs to the PAL/histidase family.</text>
</comment>
<dbReference type="AlphaFoldDB" id="A0A8T0X1B9"/>
<dbReference type="Gene3D" id="1.10.274.20">
    <property type="entry name" value="Phenylalanine ammonia-lyase 1, domain 3"/>
    <property type="match status" value="1"/>
</dbReference>
<dbReference type="InterPro" id="IPR001106">
    <property type="entry name" value="Aromatic_Lyase"/>
</dbReference>
<dbReference type="GO" id="GO:0016829">
    <property type="term" value="F:lyase activity"/>
    <property type="evidence" value="ECO:0007669"/>
    <property type="project" value="UniProtKB-KW"/>
</dbReference>
<organism evidence="5 6">
    <name type="scientific">Panicum virgatum</name>
    <name type="common">Blackwell switchgrass</name>
    <dbReference type="NCBI Taxonomy" id="38727"/>
    <lineage>
        <taxon>Eukaryota</taxon>
        <taxon>Viridiplantae</taxon>
        <taxon>Streptophyta</taxon>
        <taxon>Embryophyta</taxon>
        <taxon>Tracheophyta</taxon>
        <taxon>Spermatophyta</taxon>
        <taxon>Magnoliopsida</taxon>
        <taxon>Liliopsida</taxon>
        <taxon>Poales</taxon>
        <taxon>Poaceae</taxon>
        <taxon>PACMAD clade</taxon>
        <taxon>Panicoideae</taxon>
        <taxon>Panicodae</taxon>
        <taxon>Paniceae</taxon>
        <taxon>Panicinae</taxon>
        <taxon>Panicum</taxon>
        <taxon>Panicum sect. Hiantes</taxon>
    </lineage>
</organism>
<evidence type="ECO:0000313" key="6">
    <source>
        <dbReference type="Proteomes" id="UP000823388"/>
    </source>
</evidence>
<dbReference type="SUPFAM" id="SSF48557">
    <property type="entry name" value="L-aspartase-like"/>
    <property type="match status" value="1"/>
</dbReference>
<name>A0A8T0X1B9_PANVG</name>
<keyword evidence="4" id="KW-0456">Lyase</keyword>
<evidence type="ECO:0000256" key="1">
    <source>
        <dbReference type="ARBA" id="ARBA00005138"/>
    </source>
</evidence>
<accession>A0A8T0X1B9</accession>
<dbReference type="EMBL" id="CM029038">
    <property type="protein sequence ID" value="KAG2652567.1"/>
    <property type="molecule type" value="Genomic_DNA"/>
</dbReference>
<keyword evidence="6" id="KW-1185">Reference proteome</keyword>
<dbReference type="InterPro" id="IPR023144">
    <property type="entry name" value="Phe_NH3-lyase_shielding_dom_sf"/>
</dbReference>
<proteinExistence type="inferred from homology"/>
<dbReference type="Gene3D" id="1.20.200.10">
    <property type="entry name" value="Fumarase/aspartase (Central domain)"/>
    <property type="match status" value="1"/>
</dbReference>
<sequence>MTVFAKVATFEEELRAALSREVDAARGAVIPNRIAECRSYLKTRSFDEEVNKVFVAVNAGKHIDAMLECLKEWNGEPMPMTTDPAPWRRIEASTEIASFKAVQR</sequence>
<dbReference type="InterPro" id="IPR008948">
    <property type="entry name" value="L-Aspartase-like"/>
</dbReference>
<comment type="pathway">
    <text evidence="1">Phenylpropanoid metabolism; trans-cinnamate biosynthesis; trans-cinnamate from L-phenylalanine: step 1/1.</text>
</comment>
<evidence type="ECO:0000313" key="5">
    <source>
        <dbReference type="EMBL" id="KAG2652567.1"/>
    </source>
</evidence>
<dbReference type="PANTHER" id="PTHR10362">
    <property type="entry name" value="HISTIDINE AMMONIA-LYASE"/>
    <property type="match status" value="1"/>
</dbReference>
<keyword evidence="3" id="KW-0587">Phenylpropanoid metabolism</keyword>
<gene>
    <name evidence="5" type="ORF">PVAP13_1NG361819</name>
</gene>
<evidence type="ECO:0000256" key="3">
    <source>
        <dbReference type="ARBA" id="ARBA00023051"/>
    </source>
</evidence>
<protein>
    <submittedName>
        <fullName evidence="5">Uncharacterized protein</fullName>
    </submittedName>
</protein>
<dbReference type="OrthoDB" id="10051290at2759"/>
<reference evidence="5" key="1">
    <citation type="submission" date="2020-05" db="EMBL/GenBank/DDBJ databases">
        <title>WGS assembly of Panicum virgatum.</title>
        <authorList>
            <person name="Lovell J.T."/>
            <person name="Jenkins J."/>
            <person name="Shu S."/>
            <person name="Juenger T.E."/>
            <person name="Schmutz J."/>
        </authorList>
    </citation>
    <scope>NUCLEOTIDE SEQUENCE</scope>
    <source>
        <strain evidence="5">AP13</strain>
    </source>
</reference>
<dbReference type="Proteomes" id="UP000823388">
    <property type="component" value="Chromosome 1N"/>
</dbReference>
<dbReference type="GO" id="GO:0009698">
    <property type="term" value="P:phenylpropanoid metabolic process"/>
    <property type="evidence" value="ECO:0007669"/>
    <property type="project" value="UniProtKB-KW"/>
</dbReference>
<evidence type="ECO:0000256" key="2">
    <source>
        <dbReference type="ARBA" id="ARBA00007238"/>
    </source>
</evidence>
<comment type="caution">
    <text evidence="5">The sequence shown here is derived from an EMBL/GenBank/DDBJ whole genome shotgun (WGS) entry which is preliminary data.</text>
</comment>